<dbReference type="InterPro" id="IPR012677">
    <property type="entry name" value="Nucleotide-bd_a/b_plait_sf"/>
</dbReference>
<dbReference type="PANTHER" id="PTHR48035">
    <property type="entry name" value="HETEROGENEOUS NUCLEAR RIBONUCLEOPROTEIN 1"/>
    <property type="match status" value="1"/>
</dbReference>
<dbReference type="InterPro" id="IPR035979">
    <property type="entry name" value="RBD_domain_sf"/>
</dbReference>
<feature type="region of interest" description="Disordered" evidence="2">
    <location>
        <begin position="113"/>
        <end position="133"/>
    </location>
</feature>
<dbReference type="Gene3D" id="3.30.70.330">
    <property type="match status" value="1"/>
</dbReference>
<protein>
    <submittedName>
        <fullName evidence="4">Heterogeneous nuclear ribonucleoprotein 1</fullName>
    </submittedName>
</protein>
<dbReference type="PANTHER" id="PTHR48035:SF2">
    <property type="entry name" value="RNA-BINDING REGION RNP-1 DOMAIN-CONTAINING PROTEIN"/>
    <property type="match status" value="1"/>
</dbReference>
<sequence>MDSDHGKLFIGGISWETTEEKLSDYFGKYGDVLQTVVMRDKITGKPRGFGFVVFADPTIVDRVLQDTHTIDGRTADVLEYYDQTVSSPQVGMRGAPEHWSARRCSVGALPNNKHASNVSSSATRTSFKTGGTQTRLDTQQYQIRQIPISICFILQNNYFVDPGTVWSRAEAVSSNTRGYKP</sequence>
<dbReference type="GO" id="GO:1990904">
    <property type="term" value="C:ribonucleoprotein complex"/>
    <property type="evidence" value="ECO:0007669"/>
    <property type="project" value="UniProtKB-KW"/>
</dbReference>
<organism evidence="4 5">
    <name type="scientific">Platanthera guangdongensis</name>
    <dbReference type="NCBI Taxonomy" id="2320717"/>
    <lineage>
        <taxon>Eukaryota</taxon>
        <taxon>Viridiplantae</taxon>
        <taxon>Streptophyta</taxon>
        <taxon>Embryophyta</taxon>
        <taxon>Tracheophyta</taxon>
        <taxon>Spermatophyta</taxon>
        <taxon>Magnoliopsida</taxon>
        <taxon>Liliopsida</taxon>
        <taxon>Asparagales</taxon>
        <taxon>Orchidaceae</taxon>
        <taxon>Orchidoideae</taxon>
        <taxon>Orchideae</taxon>
        <taxon>Orchidinae</taxon>
        <taxon>Platanthera</taxon>
    </lineage>
</organism>
<dbReference type="CDD" id="cd12325">
    <property type="entry name" value="RRM1_hnRNPA_hnRNPD_like"/>
    <property type="match status" value="1"/>
</dbReference>
<dbReference type="InterPro" id="IPR053260">
    <property type="entry name" value="hnRNP"/>
</dbReference>
<evidence type="ECO:0000256" key="1">
    <source>
        <dbReference type="PROSITE-ProRule" id="PRU00176"/>
    </source>
</evidence>
<name>A0ABR2MJF1_9ASPA</name>
<proteinExistence type="predicted"/>
<dbReference type="SMART" id="SM00360">
    <property type="entry name" value="RRM"/>
    <property type="match status" value="1"/>
</dbReference>
<dbReference type="Pfam" id="PF00076">
    <property type="entry name" value="RRM_1"/>
    <property type="match status" value="1"/>
</dbReference>
<accession>A0ABR2MJF1</accession>
<dbReference type="SUPFAM" id="SSF54928">
    <property type="entry name" value="RNA-binding domain, RBD"/>
    <property type="match status" value="1"/>
</dbReference>
<evidence type="ECO:0000313" key="4">
    <source>
        <dbReference type="EMBL" id="KAK8963694.1"/>
    </source>
</evidence>
<dbReference type="PROSITE" id="PS50102">
    <property type="entry name" value="RRM"/>
    <property type="match status" value="1"/>
</dbReference>
<keyword evidence="4" id="KW-0687">Ribonucleoprotein</keyword>
<dbReference type="InterPro" id="IPR000504">
    <property type="entry name" value="RRM_dom"/>
</dbReference>
<keyword evidence="5" id="KW-1185">Reference proteome</keyword>
<dbReference type="EMBL" id="JBBWWR010000007">
    <property type="protein sequence ID" value="KAK8963694.1"/>
    <property type="molecule type" value="Genomic_DNA"/>
</dbReference>
<keyword evidence="1" id="KW-0694">RNA-binding</keyword>
<evidence type="ECO:0000259" key="3">
    <source>
        <dbReference type="PROSITE" id="PS50102"/>
    </source>
</evidence>
<feature type="domain" description="RRM" evidence="3">
    <location>
        <begin position="6"/>
        <end position="77"/>
    </location>
</feature>
<comment type="caution">
    <text evidence="4">The sequence shown here is derived from an EMBL/GenBank/DDBJ whole genome shotgun (WGS) entry which is preliminary data.</text>
</comment>
<dbReference type="Proteomes" id="UP001412067">
    <property type="component" value="Unassembled WGS sequence"/>
</dbReference>
<reference evidence="4 5" key="1">
    <citation type="journal article" date="2022" name="Nat. Plants">
        <title>Genomes of leafy and leafless Platanthera orchids illuminate the evolution of mycoheterotrophy.</title>
        <authorList>
            <person name="Li M.H."/>
            <person name="Liu K.W."/>
            <person name="Li Z."/>
            <person name="Lu H.C."/>
            <person name="Ye Q.L."/>
            <person name="Zhang D."/>
            <person name="Wang J.Y."/>
            <person name="Li Y.F."/>
            <person name="Zhong Z.M."/>
            <person name="Liu X."/>
            <person name="Yu X."/>
            <person name="Liu D.K."/>
            <person name="Tu X.D."/>
            <person name="Liu B."/>
            <person name="Hao Y."/>
            <person name="Liao X.Y."/>
            <person name="Jiang Y.T."/>
            <person name="Sun W.H."/>
            <person name="Chen J."/>
            <person name="Chen Y.Q."/>
            <person name="Ai Y."/>
            <person name="Zhai J.W."/>
            <person name="Wu S.S."/>
            <person name="Zhou Z."/>
            <person name="Hsiao Y.Y."/>
            <person name="Wu W.L."/>
            <person name="Chen Y.Y."/>
            <person name="Lin Y.F."/>
            <person name="Hsu J.L."/>
            <person name="Li C.Y."/>
            <person name="Wang Z.W."/>
            <person name="Zhao X."/>
            <person name="Zhong W.Y."/>
            <person name="Ma X.K."/>
            <person name="Ma L."/>
            <person name="Huang J."/>
            <person name="Chen G.Z."/>
            <person name="Huang M.Z."/>
            <person name="Huang L."/>
            <person name="Peng D.H."/>
            <person name="Luo Y.B."/>
            <person name="Zou S.Q."/>
            <person name="Chen S.P."/>
            <person name="Lan S."/>
            <person name="Tsai W.C."/>
            <person name="Van de Peer Y."/>
            <person name="Liu Z.J."/>
        </authorList>
    </citation>
    <scope>NUCLEOTIDE SEQUENCE [LARGE SCALE GENOMIC DNA]</scope>
    <source>
        <strain evidence="4">Lor288</strain>
    </source>
</reference>
<evidence type="ECO:0000313" key="5">
    <source>
        <dbReference type="Proteomes" id="UP001412067"/>
    </source>
</evidence>
<evidence type="ECO:0000256" key="2">
    <source>
        <dbReference type="SAM" id="MobiDB-lite"/>
    </source>
</evidence>
<gene>
    <name evidence="4" type="primary">RNP1</name>
    <name evidence="4" type="ORF">KSP40_PGU006760</name>
</gene>